<dbReference type="OrthoDB" id="9017565at2"/>
<dbReference type="EMBL" id="SORE01000005">
    <property type="protein sequence ID" value="TDY52119.1"/>
    <property type="molecule type" value="Genomic_DNA"/>
</dbReference>
<dbReference type="Pfam" id="PF11448">
    <property type="entry name" value="DUF3005"/>
    <property type="match status" value="1"/>
</dbReference>
<proteinExistence type="predicted"/>
<accession>A0A4R8LZ50</accession>
<name>A0A4R8LZ50_9BURK</name>
<dbReference type="AlphaFoldDB" id="A0A4R8LZ50"/>
<protein>
    <recommendedName>
        <fullName evidence="4">DUF3005 family protein</fullName>
    </recommendedName>
</protein>
<feature type="compositionally biased region" description="Basic and acidic residues" evidence="1">
    <location>
        <begin position="28"/>
        <end position="46"/>
    </location>
</feature>
<evidence type="ECO:0008006" key="4">
    <source>
        <dbReference type="Google" id="ProtNLM"/>
    </source>
</evidence>
<evidence type="ECO:0000313" key="2">
    <source>
        <dbReference type="EMBL" id="TDY52119.1"/>
    </source>
</evidence>
<sequence>MNPLKSDQLAPADKHAQTPGQSTLSMETHNDRTHDSTVDTDGKNREAARLAGYGAIGPDEVTTSNATLDNSMPEADDGLAGFDSRPGGNRLLLAVEPGYTVIEKGMMAPEEPRRPAQRLSAQTDVERAQKDPQFRGRVHYALNHQRPARIIEIKRNK</sequence>
<reference evidence="2 3" key="1">
    <citation type="submission" date="2019-03" db="EMBL/GenBank/DDBJ databases">
        <title>Genomic Encyclopedia of Type Strains, Phase III (KMG-III): the genomes of soil and plant-associated and newly described type strains.</title>
        <authorList>
            <person name="Whitman W."/>
        </authorList>
    </citation>
    <scope>NUCLEOTIDE SEQUENCE [LARGE SCALE GENOMIC DNA]</scope>
    <source>
        <strain evidence="2 3">LMG 29544</strain>
    </source>
</reference>
<dbReference type="Proteomes" id="UP000295509">
    <property type="component" value="Unassembled WGS sequence"/>
</dbReference>
<feature type="region of interest" description="Disordered" evidence="1">
    <location>
        <begin position="106"/>
        <end position="131"/>
    </location>
</feature>
<evidence type="ECO:0000256" key="1">
    <source>
        <dbReference type="SAM" id="MobiDB-lite"/>
    </source>
</evidence>
<comment type="caution">
    <text evidence="2">The sequence shown here is derived from an EMBL/GenBank/DDBJ whole genome shotgun (WGS) entry which is preliminary data.</text>
</comment>
<dbReference type="InterPro" id="IPR021551">
    <property type="entry name" value="DUF3005"/>
</dbReference>
<gene>
    <name evidence="2" type="ORF">BX592_1053</name>
</gene>
<keyword evidence="3" id="KW-1185">Reference proteome</keyword>
<organism evidence="2 3">
    <name type="scientific">Paraburkholderia rhizosphaerae</name>
    <dbReference type="NCBI Taxonomy" id="480658"/>
    <lineage>
        <taxon>Bacteria</taxon>
        <taxon>Pseudomonadati</taxon>
        <taxon>Pseudomonadota</taxon>
        <taxon>Betaproteobacteria</taxon>
        <taxon>Burkholderiales</taxon>
        <taxon>Burkholderiaceae</taxon>
        <taxon>Paraburkholderia</taxon>
    </lineage>
</organism>
<feature type="region of interest" description="Disordered" evidence="1">
    <location>
        <begin position="1"/>
        <end position="46"/>
    </location>
</feature>
<evidence type="ECO:0000313" key="3">
    <source>
        <dbReference type="Proteomes" id="UP000295509"/>
    </source>
</evidence>
<feature type="compositionally biased region" description="Polar residues" evidence="1">
    <location>
        <begin position="18"/>
        <end position="27"/>
    </location>
</feature>